<feature type="transmembrane region" description="Helical" evidence="1">
    <location>
        <begin position="50"/>
        <end position="69"/>
    </location>
</feature>
<keyword evidence="1" id="KW-1133">Transmembrane helix</keyword>
<evidence type="ECO:0000313" key="3">
    <source>
        <dbReference type="Proteomes" id="UP001175226"/>
    </source>
</evidence>
<dbReference type="AlphaFoldDB" id="A0AA39J895"/>
<protein>
    <submittedName>
        <fullName evidence="2">Uncharacterized protein</fullName>
    </submittedName>
</protein>
<dbReference type="Proteomes" id="UP001175226">
    <property type="component" value="Unassembled WGS sequence"/>
</dbReference>
<accession>A0AA39J895</accession>
<reference evidence="2" key="1">
    <citation type="submission" date="2023-06" db="EMBL/GenBank/DDBJ databases">
        <authorList>
            <consortium name="Lawrence Berkeley National Laboratory"/>
            <person name="Ahrendt S."/>
            <person name="Sahu N."/>
            <person name="Indic B."/>
            <person name="Wong-Bajracharya J."/>
            <person name="Merenyi Z."/>
            <person name="Ke H.-M."/>
            <person name="Monk M."/>
            <person name="Kocsube S."/>
            <person name="Drula E."/>
            <person name="Lipzen A."/>
            <person name="Balint B."/>
            <person name="Henrissat B."/>
            <person name="Andreopoulos B."/>
            <person name="Martin F.M."/>
            <person name="Harder C.B."/>
            <person name="Rigling D."/>
            <person name="Ford K.L."/>
            <person name="Foster G.D."/>
            <person name="Pangilinan J."/>
            <person name="Papanicolaou A."/>
            <person name="Barry K."/>
            <person name="LaButti K."/>
            <person name="Viragh M."/>
            <person name="Koriabine M."/>
            <person name="Yan M."/>
            <person name="Riley R."/>
            <person name="Champramary S."/>
            <person name="Plett K.L."/>
            <person name="Tsai I.J."/>
            <person name="Slot J."/>
            <person name="Sipos G."/>
            <person name="Plett J."/>
            <person name="Nagy L.G."/>
            <person name="Grigoriev I.V."/>
        </authorList>
    </citation>
    <scope>NUCLEOTIDE SEQUENCE</scope>
    <source>
        <strain evidence="2">FPL87.14</strain>
    </source>
</reference>
<comment type="caution">
    <text evidence="2">The sequence shown here is derived from an EMBL/GenBank/DDBJ whole genome shotgun (WGS) entry which is preliminary data.</text>
</comment>
<evidence type="ECO:0000256" key="1">
    <source>
        <dbReference type="SAM" id="Phobius"/>
    </source>
</evidence>
<keyword evidence="1" id="KW-0472">Membrane</keyword>
<organism evidence="2 3">
    <name type="scientific">Armillaria borealis</name>
    <dbReference type="NCBI Taxonomy" id="47425"/>
    <lineage>
        <taxon>Eukaryota</taxon>
        <taxon>Fungi</taxon>
        <taxon>Dikarya</taxon>
        <taxon>Basidiomycota</taxon>
        <taxon>Agaricomycotina</taxon>
        <taxon>Agaricomycetes</taxon>
        <taxon>Agaricomycetidae</taxon>
        <taxon>Agaricales</taxon>
        <taxon>Marasmiineae</taxon>
        <taxon>Physalacriaceae</taxon>
        <taxon>Armillaria</taxon>
    </lineage>
</organism>
<gene>
    <name evidence="2" type="ORF">EV421DRAFT_1828034</name>
</gene>
<keyword evidence="1" id="KW-0812">Transmembrane</keyword>
<proteinExistence type="predicted"/>
<keyword evidence="3" id="KW-1185">Reference proteome</keyword>
<sequence>MYHLSVSWHYLYQREIHRCLIFSYGFVLAFLPFLRKPAKQKIHISVQAQIVRLALAAVSIHDLVLLYFFTR</sequence>
<name>A0AA39J895_9AGAR</name>
<feature type="transmembrane region" description="Helical" evidence="1">
    <location>
        <begin position="20"/>
        <end position="38"/>
    </location>
</feature>
<dbReference type="EMBL" id="JAUEPT010000048">
    <property type="protein sequence ID" value="KAK0437534.1"/>
    <property type="molecule type" value="Genomic_DNA"/>
</dbReference>
<evidence type="ECO:0000313" key="2">
    <source>
        <dbReference type="EMBL" id="KAK0437534.1"/>
    </source>
</evidence>